<dbReference type="AlphaFoldDB" id="A0AAD8KM53"/>
<organism evidence="2 3">
    <name type="scientific">Tagetes erecta</name>
    <name type="common">African marigold</name>
    <dbReference type="NCBI Taxonomy" id="13708"/>
    <lineage>
        <taxon>Eukaryota</taxon>
        <taxon>Viridiplantae</taxon>
        <taxon>Streptophyta</taxon>
        <taxon>Embryophyta</taxon>
        <taxon>Tracheophyta</taxon>
        <taxon>Spermatophyta</taxon>
        <taxon>Magnoliopsida</taxon>
        <taxon>eudicotyledons</taxon>
        <taxon>Gunneridae</taxon>
        <taxon>Pentapetalae</taxon>
        <taxon>asterids</taxon>
        <taxon>campanulids</taxon>
        <taxon>Asterales</taxon>
        <taxon>Asteraceae</taxon>
        <taxon>Asteroideae</taxon>
        <taxon>Heliantheae alliance</taxon>
        <taxon>Tageteae</taxon>
        <taxon>Tagetes</taxon>
    </lineage>
</organism>
<accession>A0AAD8KM53</accession>
<evidence type="ECO:0000313" key="2">
    <source>
        <dbReference type="EMBL" id="KAK1425600.1"/>
    </source>
</evidence>
<evidence type="ECO:0000313" key="3">
    <source>
        <dbReference type="Proteomes" id="UP001229421"/>
    </source>
</evidence>
<dbReference type="PANTHER" id="PTHR31390">
    <property type="entry name" value="EXPRESSED PROTEIN"/>
    <property type="match status" value="1"/>
</dbReference>
<gene>
    <name evidence="2" type="ORF">QVD17_20954</name>
</gene>
<dbReference type="EMBL" id="JAUHHV010000005">
    <property type="protein sequence ID" value="KAK1425600.1"/>
    <property type="molecule type" value="Genomic_DNA"/>
</dbReference>
<dbReference type="Proteomes" id="UP001229421">
    <property type="component" value="Unassembled WGS sequence"/>
</dbReference>
<reference evidence="2" key="1">
    <citation type="journal article" date="2023" name="bioRxiv">
        <title>Improved chromosome-level genome assembly for marigold (Tagetes erecta).</title>
        <authorList>
            <person name="Jiang F."/>
            <person name="Yuan L."/>
            <person name="Wang S."/>
            <person name="Wang H."/>
            <person name="Xu D."/>
            <person name="Wang A."/>
            <person name="Fan W."/>
        </authorList>
    </citation>
    <scope>NUCLEOTIDE SEQUENCE</scope>
    <source>
        <strain evidence="2">WSJ</strain>
        <tissue evidence="2">Leaf</tissue>
    </source>
</reference>
<evidence type="ECO:0000256" key="1">
    <source>
        <dbReference type="SAM" id="MobiDB-lite"/>
    </source>
</evidence>
<dbReference type="PANTHER" id="PTHR31390:SF24">
    <property type="entry name" value="TUBBY C-TERMINAL-LIKE DOMAIN-CONTAINING PROTEIN-RELATED"/>
    <property type="match status" value="1"/>
</dbReference>
<feature type="compositionally biased region" description="Basic and acidic residues" evidence="1">
    <location>
        <begin position="56"/>
        <end position="67"/>
    </location>
</feature>
<dbReference type="Pfam" id="PF12043">
    <property type="entry name" value="DUF3527"/>
    <property type="match status" value="1"/>
</dbReference>
<feature type="region of interest" description="Disordered" evidence="1">
    <location>
        <begin position="46"/>
        <end position="67"/>
    </location>
</feature>
<name>A0AAD8KM53_TARER</name>
<dbReference type="InterPro" id="IPR021916">
    <property type="entry name" value="DUF3527"/>
</dbReference>
<sequence>MKVSNSDYDTREFVLFSVDPNISPQEELEAVVVKFSRNSNVEDNQESFSTTVILPDGRHGVPNKREPSPLVYRWRSGGVCACGGWDMGCRLRTLSNQARSSDRWTSLVVGVVVEDGGGGSGGGGD</sequence>
<proteinExistence type="predicted"/>
<comment type="caution">
    <text evidence="2">The sequence shown here is derived from an EMBL/GenBank/DDBJ whole genome shotgun (WGS) entry which is preliminary data.</text>
</comment>
<keyword evidence="3" id="KW-1185">Reference proteome</keyword>
<protein>
    <submittedName>
        <fullName evidence="2">Uncharacterized protein</fullName>
    </submittedName>
</protein>